<evidence type="ECO:0000313" key="6">
    <source>
        <dbReference type="Proteomes" id="UP000887568"/>
    </source>
</evidence>
<dbReference type="InterPro" id="IPR039462">
    <property type="entry name" value="Nup159/Nup146_N"/>
</dbReference>
<evidence type="ECO:0000256" key="1">
    <source>
        <dbReference type="ARBA" id="ARBA00004123"/>
    </source>
</evidence>
<proteinExistence type="predicted"/>
<evidence type="ECO:0000313" key="5">
    <source>
        <dbReference type="EnsemblMetazoa" id="XP_038078896.1"/>
    </source>
</evidence>
<dbReference type="Proteomes" id="UP000887568">
    <property type="component" value="Unplaced"/>
</dbReference>
<reference evidence="5" key="1">
    <citation type="submission" date="2022-11" db="UniProtKB">
        <authorList>
            <consortium name="EnsemblMetazoa"/>
        </authorList>
    </citation>
    <scope>IDENTIFICATION</scope>
</reference>
<comment type="subcellular location">
    <subcellularLocation>
        <location evidence="1">Nucleus</location>
    </subcellularLocation>
</comment>
<dbReference type="EnsemblMetazoa" id="XM_038222968.1">
    <property type="protein sequence ID" value="XP_038078896.1"/>
    <property type="gene ID" value="LOC119746155"/>
</dbReference>
<dbReference type="InterPro" id="IPR036322">
    <property type="entry name" value="WD40_repeat_dom_sf"/>
</dbReference>
<dbReference type="Pfam" id="PF00400">
    <property type="entry name" value="WD40"/>
    <property type="match status" value="2"/>
</dbReference>
<dbReference type="InterPro" id="IPR011047">
    <property type="entry name" value="Quinoprotein_ADH-like_sf"/>
</dbReference>
<evidence type="ECO:0000256" key="2">
    <source>
        <dbReference type="ARBA" id="ARBA00022448"/>
    </source>
</evidence>
<dbReference type="InterPro" id="IPR015943">
    <property type="entry name" value="WD40/YVTN_repeat-like_dom_sf"/>
</dbReference>
<dbReference type="SMART" id="SM00320">
    <property type="entry name" value="WD40"/>
    <property type="match status" value="9"/>
</dbReference>
<dbReference type="InterPro" id="IPR001680">
    <property type="entry name" value="WD40_rpt"/>
</dbReference>
<dbReference type="GO" id="GO:0000462">
    <property type="term" value="P:maturation of SSU-rRNA from tricistronic rRNA transcript (SSU-rRNA, 5.8S rRNA, LSU-rRNA)"/>
    <property type="evidence" value="ECO:0007669"/>
    <property type="project" value="InterPro"/>
</dbReference>
<dbReference type="SUPFAM" id="SSF50998">
    <property type="entry name" value="Quinoprotein alcohol dehydrogenase-like"/>
    <property type="match status" value="1"/>
</dbReference>
<sequence>MGEFRVHHVKFCDYVPSAIQCIACDRHGGTSCDRLAVGREDGSVEIWSIKDKWYQEKVIPGSEKRRVDSLAWVNGRLFSSGLQGDITEYDLKKCAPKKTAMYGSAFWCMQQNHAGTHLATGTEDGCVKLFEIAEEGVTYDRSLDPQEGRVMTLAWHRSDEVIVTGSVNTIRIWNVSTGHAVQRISMPKVSLRSMLAPPDTIVWSVTITSNYTIISCDSTGKTQFWNGRTGTLIKSFLSHKADVLTMCISEDERSVCTAGVDPSIAQFHLVDKDGSSDRLTWVRSRNLSDRAHSVGHTHDIKALVHVGNQVVSGGVDTNLLVSPAEAEPTKNWKQQTTHIRRVISAFPHRSGVYCAPDAECLLFQFPTHLELWKLGTALSTEGSDGETLPLSDHQVKLLELKAKSAEHIACSAISSCGRWLAYSDVNGVRMFHLNHSPLSLSKVPALPSGLQPAHLMTFTQTSDKLVLASQQGSIQVIRVDSIQPTLLHTFPPLEDSISHLAVNNNGKFIAVADNKGNILVYNLDNKKLQCRLPGYRHQPSALAINPHSQHLVIVYTDRTIAEFDFLRKGFSGWTKNLHKVGHHEAWLGRREIITTVTFDPERPDHMMLQDSQAFYIIDRKKPLPTRCEKLFNRGLGSPPQGESKQHGFNICHRYKPLLYAGYFGKPGWLVVVERPLEDIYESLPSTLPEKKFGT</sequence>
<dbReference type="Gene3D" id="2.130.10.10">
    <property type="entry name" value="YVTN repeat-like/Quinoprotein amine dehydrogenase"/>
    <property type="match status" value="4"/>
</dbReference>
<dbReference type="PANTHER" id="PTHR44163">
    <property type="entry name" value="U3 SMALL NUCLEOLAR RNA-ASSOCIATED PROTEIN 4 HOMOLOG"/>
    <property type="match status" value="1"/>
</dbReference>
<dbReference type="GO" id="GO:0032040">
    <property type="term" value="C:small-subunit processome"/>
    <property type="evidence" value="ECO:0007669"/>
    <property type="project" value="TreeGrafter"/>
</dbReference>
<evidence type="ECO:0000259" key="4">
    <source>
        <dbReference type="Pfam" id="PF16755"/>
    </source>
</evidence>
<dbReference type="Pfam" id="PF16755">
    <property type="entry name" value="Beta-prop_NUP159_NUP214"/>
    <property type="match status" value="1"/>
</dbReference>
<dbReference type="GO" id="GO:0034455">
    <property type="term" value="C:t-UTP complex"/>
    <property type="evidence" value="ECO:0007669"/>
    <property type="project" value="TreeGrafter"/>
</dbReference>
<dbReference type="GO" id="GO:0030686">
    <property type="term" value="C:90S preribosome"/>
    <property type="evidence" value="ECO:0007669"/>
    <property type="project" value="InterPro"/>
</dbReference>
<dbReference type="OMA" id="STYITEW"/>
<dbReference type="InterPro" id="IPR046351">
    <property type="entry name" value="UTP4"/>
</dbReference>
<dbReference type="AlphaFoldDB" id="A0A914BTE4"/>
<dbReference type="OrthoDB" id="8883818at2759"/>
<feature type="domain" description="Nucleoporin Nup159/Nup146 N-terminal" evidence="4">
    <location>
        <begin position="455"/>
        <end position="620"/>
    </location>
</feature>
<keyword evidence="2" id="KW-0813">Transport</keyword>
<accession>A0A914BTE4</accession>
<protein>
    <recommendedName>
        <fullName evidence="4">Nucleoporin Nup159/Nup146 N-terminal domain-containing protein</fullName>
    </recommendedName>
</protein>
<dbReference type="PANTHER" id="PTHR44163:SF1">
    <property type="entry name" value="U3 SMALL NUCLEOLAR RNA-ASSOCIATED PROTEIN 4 HOMOLOG"/>
    <property type="match status" value="1"/>
</dbReference>
<evidence type="ECO:0000256" key="3">
    <source>
        <dbReference type="ARBA" id="ARBA00023242"/>
    </source>
</evidence>
<keyword evidence="6" id="KW-1185">Reference proteome</keyword>
<dbReference type="RefSeq" id="XP_038078896.1">
    <property type="nucleotide sequence ID" value="XM_038222968.1"/>
</dbReference>
<dbReference type="GO" id="GO:0003723">
    <property type="term" value="F:RNA binding"/>
    <property type="evidence" value="ECO:0007669"/>
    <property type="project" value="TreeGrafter"/>
</dbReference>
<dbReference type="SUPFAM" id="SSF50978">
    <property type="entry name" value="WD40 repeat-like"/>
    <property type="match status" value="1"/>
</dbReference>
<organism evidence="5 6">
    <name type="scientific">Patiria miniata</name>
    <name type="common">Bat star</name>
    <name type="synonym">Asterina miniata</name>
    <dbReference type="NCBI Taxonomy" id="46514"/>
    <lineage>
        <taxon>Eukaryota</taxon>
        <taxon>Metazoa</taxon>
        <taxon>Echinodermata</taxon>
        <taxon>Eleutherozoa</taxon>
        <taxon>Asterozoa</taxon>
        <taxon>Asteroidea</taxon>
        <taxon>Valvatacea</taxon>
        <taxon>Valvatida</taxon>
        <taxon>Asterinidae</taxon>
        <taxon>Patiria</taxon>
    </lineage>
</organism>
<dbReference type="GeneID" id="119746155"/>
<name>A0A914BTE4_PATMI</name>
<keyword evidence="3" id="KW-0539">Nucleus</keyword>